<dbReference type="EMBL" id="JAAGMD010000583">
    <property type="protein sequence ID" value="NEA88374.1"/>
    <property type="molecule type" value="Genomic_DNA"/>
</dbReference>
<reference evidence="2" key="1">
    <citation type="submission" date="2020-01" db="EMBL/GenBank/DDBJ databases">
        <title>Insect and environment-associated Actinomycetes.</title>
        <authorList>
            <person name="Currrie C."/>
            <person name="Chevrette M."/>
            <person name="Carlson C."/>
            <person name="Stubbendieck R."/>
            <person name="Wendt-Pienkowski E."/>
        </authorList>
    </citation>
    <scope>NUCLEOTIDE SEQUENCE</scope>
    <source>
        <strain evidence="2">SID14436</strain>
    </source>
</reference>
<dbReference type="AlphaFoldDB" id="A0A6G3QYU0"/>
<evidence type="ECO:0000256" key="1">
    <source>
        <dbReference type="SAM" id="MobiDB-lite"/>
    </source>
</evidence>
<feature type="region of interest" description="Disordered" evidence="1">
    <location>
        <begin position="65"/>
        <end position="84"/>
    </location>
</feature>
<dbReference type="RefSeq" id="WP_164338106.1">
    <property type="nucleotide sequence ID" value="NZ_JAAGMD010000583.1"/>
</dbReference>
<comment type="caution">
    <text evidence="2">The sequence shown here is derived from an EMBL/GenBank/DDBJ whole genome shotgun (WGS) entry which is preliminary data.</text>
</comment>
<organism evidence="2">
    <name type="scientific">Streptomyces sp. SID14436</name>
    <dbReference type="NCBI Taxonomy" id="2706070"/>
    <lineage>
        <taxon>Bacteria</taxon>
        <taxon>Bacillati</taxon>
        <taxon>Actinomycetota</taxon>
        <taxon>Actinomycetes</taxon>
        <taxon>Kitasatosporales</taxon>
        <taxon>Streptomycetaceae</taxon>
        <taxon>Streptomyces</taxon>
    </lineage>
</organism>
<protein>
    <submittedName>
        <fullName evidence="2">Uncharacterized protein</fullName>
    </submittedName>
</protein>
<proteinExistence type="predicted"/>
<evidence type="ECO:0000313" key="2">
    <source>
        <dbReference type="EMBL" id="NEA88374.1"/>
    </source>
</evidence>
<sequence>MVTLRHTVLLSPVPRAWCTDALAVTLDLAEATRAEPGGRVVLPDGRPVPDVRLAEGRHLRRGAVYEADGGDDGPVEAAGQETAPEERIRVTVAEWDRSRALRLDIASTGAEGEITARCALRGPDRPRDAEVTGRAHLEGVWAPLSRFEGRARLQLDDWWAATDTGRVPRTAPLRVRLRCGIARADLRVTPAPAPADGHWQVTVTVRIRGRYLFRPVAALVLLFTRPHLRRALAEGLTDTAAHWNKEVPRLTGLTADALRRELVAGLQDGDGNGDGGRSA</sequence>
<gene>
    <name evidence="2" type="ORF">G3I53_20625</name>
</gene>
<accession>A0A6G3QYU0</accession>
<name>A0A6G3QYU0_9ACTN</name>